<dbReference type="Proteomes" id="UP000789342">
    <property type="component" value="Unassembled WGS sequence"/>
</dbReference>
<proteinExistence type="predicted"/>
<name>A0A9N9IIG5_9GLOM</name>
<protein>
    <submittedName>
        <fullName evidence="1">18817_t:CDS:1</fullName>
    </submittedName>
</protein>
<sequence>MNLHPDCLAALKYPTFWEDTNNPSLRKFLDFRRLEGDLADSDTEHYRYQCELDAFRKYYTEESEVDQIVLKLKKWVEVVCLHGLLCGWYACKGKVECSVRSSFWVEGSYGQLVGGMLTRKSVECSSIVVEINKTLLEFTRHCTESGLVDEKSKLQWKEGMFEFERTGFCHLRETSSSVQEKQISSYTFYKGSEIQTNDVSLVK</sequence>
<dbReference type="OrthoDB" id="2436678at2759"/>
<dbReference type="EMBL" id="CAJVPV010028754">
    <property type="protein sequence ID" value="CAG8737135.1"/>
    <property type="molecule type" value="Genomic_DNA"/>
</dbReference>
<accession>A0A9N9IIG5</accession>
<evidence type="ECO:0000313" key="2">
    <source>
        <dbReference type="Proteomes" id="UP000789342"/>
    </source>
</evidence>
<comment type="caution">
    <text evidence="1">The sequence shown here is derived from an EMBL/GenBank/DDBJ whole genome shotgun (WGS) entry which is preliminary data.</text>
</comment>
<organism evidence="1 2">
    <name type="scientific">Acaulospora morrowiae</name>
    <dbReference type="NCBI Taxonomy" id="94023"/>
    <lineage>
        <taxon>Eukaryota</taxon>
        <taxon>Fungi</taxon>
        <taxon>Fungi incertae sedis</taxon>
        <taxon>Mucoromycota</taxon>
        <taxon>Glomeromycotina</taxon>
        <taxon>Glomeromycetes</taxon>
        <taxon>Diversisporales</taxon>
        <taxon>Acaulosporaceae</taxon>
        <taxon>Acaulospora</taxon>
    </lineage>
</organism>
<reference evidence="1" key="1">
    <citation type="submission" date="2021-06" db="EMBL/GenBank/DDBJ databases">
        <authorList>
            <person name="Kallberg Y."/>
            <person name="Tangrot J."/>
            <person name="Rosling A."/>
        </authorList>
    </citation>
    <scope>NUCLEOTIDE SEQUENCE</scope>
    <source>
        <strain evidence="1">CL551</strain>
    </source>
</reference>
<gene>
    <name evidence="1" type="ORF">AMORRO_LOCUS14458</name>
</gene>
<evidence type="ECO:0000313" key="1">
    <source>
        <dbReference type="EMBL" id="CAG8737135.1"/>
    </source>
</evidence>
<dbReference type="AlphaFoldDB" id="A0A9N9IIG5"/>
<keyword evidence="2" id="KW-1185">Reference proteome</keyword>
<feature type="non-terminal residue" evidence="1">
    <location>
        <position position="203"/>
    </location>
</feature>